<evidence type="ECO:0000256" key="1">
    <source>
        <dbReference type="SAM" id="MobiDB-lite"/>
    </source>
</evidence>
<name>A0A511DKT2_9PSEU</name>
<protein>
    <recommendedName>
        <fullName evidence="3">LytR/CpsA/Psr regulator C-terminal domain-containing protein</fullName>
    </recommendedName>
</protein>
<dbReference type="NCBIfam" id="NF035953">
    <property type="entry name" value="integrity_Cei"/>
    <property type="match status" value="1"/>
</dbReference>
<evidence type="ECO:0000313" key="4">
    <source>
        <dbReference type="EMBL" id="GEL25429.1"/>
    </source>
</evidence>
<dbReference type="InterPro" id="IPR027381">
    <property type="entry name" value="LytR/CpsA/Psr_C"/>
</dbReference>
<feature type="transmembrane region" description="Helical" evidence="2">
    <location>
        <begin position="21"/>
        <end position="45"/>
    </location>
</feature>
<evidence type="ECO:0000259" key="3">
    <source>
        <dbReference type="Pfam" id="PF13399"/>
    </source>
</evidence>
<keyword evidence="5" id="KW-1185">Reference proteome</keyword>
<keyword evidence="2" id="KW-1133">Transmembrane helix</keyword>
<organism evidence="4 5">
    <name type="scientific">Pseudonocardia sulfidoxydans NBRC 16205</name>
    <dbReference type="NCBI Taxonomy" id="1223511"/>
    <lineage>
        <taxon>Bacteria</taxon>
        <taxon>Bacillati</taxon>
        <taxon>Actinomycetota</taxon>
        <taxon>Actinomycetes</taxon>
        <taxon>Pseudonocardiales</taxon>
        <taxon>Pseudonocardiaceae</taxon>
        <taxon>Pseudonocardia</taxon>
    </lineage>
</organism>
<reference evidence="4 5" key="1">
    <citation type="submission" date="2019-07" db="EMBL/GenBank/DDBJ databases">
        <title>Whole genome shotgun sequence of Pseudonocardia sulfidoxydans NBRC 16205.</title>
        <authorList>
            <person name="Hosoyama A."/>
            <person name="Uohara A."/>
            <person name="Ohji S."/>
            <person name="Ichikawa N."/>
        </authorList>
    </citation>
    <scope>NUCLEOTIDE SEQUENCE [LARGE SCALE GENOMIC DNA]</scope>
    <source>
        <strain evidence="4 5">NBRC 16205</strain>
    </source>
</reference>
<comment type="caution">
    <text evidence="4">The sequence shown here is derived from an EMBL/GenBank/DDBJ whole genome shotgun (WGS) entry which is preliminary data.</text>
</comment>
<evidence type="ECO:0000256" key="2">
    <source>
        <dbReference type="SAM" id="Phobius"/>
    </source>
</evidence>
<accession>A0A511DKT2</accession>
<evidence type="ECO:0000313" key="5">
    <source>
        <dbReference type="Proteomes" id="UP000321685"/>
    </source>
</evidence>
<dbReference type="Gene3D" id="3.30.70.2390">
    <property type="match status" value="1"/>
</dbReference>
<dbReference type="AlphaFoldDB" id="A0A511DKT2"/>
<dbReference type="Pfam" id="PF13399">
    <property type="entry name" value="LytR_C"/>
    <property type="match status" value="1"/>
</dbReference>
<feature type="region of interest" description="Disordered" evidence="1">
    <location>
        <begin position="175"/>
        <end position="220"/>
    </location>
</feature>
<keyword evidence="2" id="KW-0812">Transmembrane</keyword>
<proteinExistence type="predicted"/>
<feature type="domain" description="LytR/CpsA/Psr regulator C-terminal" evidence="3">
    <location>
        <begin position="81"/>
        <end position="170"/>
    </location>
</feature>
<keyword evidence="2" id="KW-0472">Membrane</keyword>
<dbReference type="EMBL" id="BJVJ01000053">
    <property type="protein sequence ID" value="GEL25429.1"/>
    <property type="molecule type" value="Genomic_DNA"/>
</dbReference>
<sequence>MAAAAVSSRPTRPYQRRRRGPVVVLVSVLAVVALVTWTTVLITAAGRSGAVSCPTPAAGAAGEVVEASSLDSTTPAAASAVKVRVLNGGGQRGQANLVAAQLGDLGFAEGGAPDNDPLFPDGDLECRGQIRFGANGSAAAATLAIVLPCTELVRDARADETVDFAVGTAFSDVKPGRPAKDVLDQLANPPADTSAEGGTAGPPPPAVDPTTLQEARDASC</sequence>
<gene>
    <name evidence="4" type="ORF">PSU4_43830</name>
</gene>
<dbReference type="Proteomes" id="UP000321685">
    <property type="component" value="Unassembled WGS sequence"/>
</dbReference>
<dbReference type="RefSeq" id="WP_186817109.1">
    <property type="nucleotide sequence ID" value="NZ_BJVJ01000053.1"/>
</dbReference>